<dbReference type="RefSeq" id="WP_092703178.1">
    <property type="nucleotide sequence ID" value="NZ_FOSR01000006.1"/>
</dbReference>
<feature type="transmembrane region" description="Helical" evidence="1">
    <location>
        <begin position="105"/>
        <end position="130"/>
    </location>
</feature>
<keyword evidence="1" id="KW-0472">Membrane</keyword>
<evidence type="ECO:0000256" key="1">
    <source>
        <dbReference type="SAM" id="Phobius"/>
    </source>
</evidence>
<keyword evidence="1" id="KW-1133">Transmembrane helix</keyword>
<reference evidence="4" key="1">
    <citation type="submission" date="2016-10" db="EMBL/GenBank/DDBJ databases">
        <authorList>
            <person name="Varghese N."/>
            <person name="Submissions S."/>
        </authorList>
    </citation>
    <scope>NUCLEOTIDE SEQUENCE [LARGE SCALE GENOMIC DNA]</scope>
    <source>
        <strain evidence="4">MO64</strain>
    </source>
</reference>
<sequence length="145" mass="15586">MRHPLHPTLAHFPVACWSIATIADFATPHYGPSAWHLADVLLWIGALAAIPTIIVGIFELTAIPKEPASVRTGFTHMGIMFMAFILYLVSLLLRDHEGQFIHPDTVARAFSVAGFVFLLVGGWLGGTLVYGHGAGGDHKDGETSA</sequence>
<name>A0A1I4C2T8_9GAMM</name>
<dbReference type="EMBL" id="FOSR01000006">
    <property type="protein sequence ID" value="SFK74930.1"/>
    <property type="molecule type" value="Genomic_DNA"/>
</dbReference>
<organism evidence="3 4">
    <name type="scientific">Rhodanobacter glycinis</name>
    <dbReference type="NCBI Taxonomy" id="582702"/>
    <lineage>
        <taxon>Bacteria</taxon>
        <taxon>Pseudomonadati</taxon>
        <taxon>Pseudomonadota</taxon>
        <taxon>Gammaproteobacteria</taxon>
        <taxon>Lysobacterales</taxon>
        <taxon>Rhodanobacteraceae</taxon>
        <taxon>Rhodanobacter</taxon>
    </lineage>
</organism>
<dbReference type="InterPro" id="IPR019251">
    <property type="entry name" value="DUF2231_TM"/>
</dbReference>
<protein>
    <submittedName>
        <fullName evidence="3">Uncharacterized membrane protein</fullName>
    </submittedName>
</protein>
<evidence type="ECO:0000313" key="4">
    <source>
        <dbReference type="Proteomes" id="UP000198725"/>
    </source>
</evidence>
<dbReference type="Pfam" id="PF09990">
    <property type="entry name" value="DUF2231"/>
    <property type="match status" value="1"/>
</dbReference>
<dbReference type="AlphaFoldDB" id="A0A1I4C2T8"/>
<accession>A0A1I4C2T8</accession>
<feature type="transmembrane region" description="Helical" evidence="1">
    <location>
        <begin position="40"/>
        <end position="62"/>
    </location>
</feature>
<evidence type="ECO:0000313" key="3">
    <source>
        <dbReference type="EMBL" id="SFK74930.1"/>
    </source>
</evidence>
<dbReference type="Proteomes" id="UP000198725">
    <property type="component" value="Unassembled WGS sequence"/>
</dbReference>
<proteinExistence type="predicted"/>
<keyword evidence="4" id="KW-1185">Reference proteome</keyword>
<keyword evidence="1" id="KW-0812">Transmembrane</keyword>
<evidence type="ECO:0000259" key="2">
    <source>
        <dbReference type="Pfam" id="PF09990"/>
    </source>
</evidence>
<feature type="transmembrane region" description="Helical" evidence="1">
    <location>
        <begin position="74"/>
        <end position="93"/>
    </location>
</feature>
<feature type="domain" description="DUF2231" evidence="2">
    <location>
        <begin position="2"/>
        <end position="135"/>
    </location>
</feature>
<gene>
    <name evidence="3" type="ORF">SAMN05192579_10663</name>
</gene>